<feature type="domain" description="AMP-binding enzyme C-terminal" evidence="2">
    <location>
        <begin position="420"/>
        <end position="495"/>
    </location>
</feature>
<dbReference type="RefSeq" id="WP_004624742.1">
    <property type="nucleotide sequence ID" value="NZ_AORV01000026.1"/>
</dbReference>
<accession>S0FKV9</accession>
<feature type="domain" description="AMP-dependent synthetase/ligase" evidence="1">
    <location>
        <begin position="6"/>
        <end position="370"/>
    </location>
</feature>
<sequence length="506" mass="56141">MIFHLLEQTAKVHSDNIAVCCQHRNVTYKELLFNVKKLAERLSLKGIQKGDNVIIAMDNSIEFIEAFFAINLCGATIVPLYVNMGIHKLLNVVKFYDVKYIITLSKFEKVFSAFQQNDCGILSGIFYLKNGGEVDDCRFIEISSIVSEVSQTCAGKEADPAIILFSSGTTQMPKGIMLSNHNIVSNVMAISDYLKLIPEDKILLIKNINHASSITGEMLVSLVNGCTLVLTSNMPTASLILQLIDEYKVTVFFAVPTLLTAILGHRNLEQYNISTLRIINFYGASIAASKIRELADHFVWANLIYSYGLTEAAPRVTYIERDELLKREGSSGVPIKGVSVCILDNKGKVLGPDQSGEIAVKGPNVMLGYYKNEELTCKALKGGLLHTGDIGCLDSDGYLYVTGRKDNLIIRSGKNIYPEEIESVLMGFKGVKEALVRGEADELAGEDIVAYVVLGEGRKINMRELLMHCKDNLEDYKIPQKIFEVEQLEKTLSGKIVRKQDLKTIM</sequence>
<evidence type="ECO:0000313" key="4">
    <source>
        <dbReference type="Proteomes" id="UP000014155"/>
    </source>
</evidence>
<dbReference type="PANTHER" id="PTHR43767:SF10">
    <property type="entry name" value="SURFACTIN SYNTHASE SUBUNIT 1"/>
    <property type="match status" value="1"/>
</dbReference>
<dbReference type="EC" id="6.2.1.3" evidence="3"/>
<reference evidence="3 4" key="1">
    <citation type="journal article" date="2013" name="Genome Announc.">
        <title>Draft Genome Sequence of the Cellulolytic, Mesophilic, Anaerobic Bacterium Clostridium termitidis Strain CT1112 (DSM 5398).</title>
        <authorList>
            <person name="Lal S."/>
            <person name="Ramachandran U."/>
            <person name="Zhang X."/>
            <person name="Munir R."/>
            <person name="Sparling R."/>
            <person name="Levin D.B."/>
        </authorList>
    </citation>
    <scope>NUCLEOTIDE SEQUENCE [LARGE SCALE GENOMIC DNA]</scope>
    <source>
        <strain evidence="3 4">CT1112</strain>
    </source>
</reference>
<dbReference type="Gene3D" id="3.30.300.30">
    <property type="match status" value="1"/>
</dbReference>
<organism evidence="3 4">
    <name type="scientific">Ruminiclostridium cellobioparum subsp. termitidis CT1112</name>
    <dbReference type="NCBI Taxonomy" id="1195236"/>
    <lineage>
        <taxon>Bacteria</taxon>
        <taxon>Bacillati</taxon>
        <taxon>Bacillota</taxon>
        <taxon>Clostridia</taxon>
        <taxon>Eubacteriales</taxon>
        <taxon>Oscillospiraceae</taxon>
        <taxon>Ruminiclostridium</taxon>
    </lineage>
</organism>
<proteinExistence type="predicted"/>
<dbReference type="InterPro" id="IPR042099">
    <property type="entry name" value="ANL_N_sf"/>
</dbReference>
<dbReference type="Pfam" id="PF00501">
    <property type="entry name" value="AMP-binding"/>
    <property type="match status" value="1"/>
</dbReference>
<evidence type="ECO:0000313" key="3">
    <source>
        <dbReference type="EMBL" id="EMS72517.1"/>
    </source>
</evidence>
<dbReference type="AlphaFoldDB" id="S0FKV9"/>
<dbReference type="GO" id="GO:0004467">
    <property type="term" value="F:long-chain fatty acid-CoA ligase activity"/>
    <property type="evidence" value="ECO:0007669"/>
    <property type="project" value="UniProtKB-EC"/>
</dbReference>
<dbReference type="EMBL" id="AORV01000026">
    <property type="protein sequence ID" value="EMS72517.1"/>
    <property type="molecule type" value="Genomic_DNA"/>
</dbReference>
<keyword evidence="3" id="KW-0436">Ligase</keyword>
<comment type="caution">
    <text evidence="3">The sequence shown here is derived from an EMBL/GenBank/DDBJ whole genome shotgun (WGS) entry which is preliminary data.</text>
</comment>
<gene>
    <name evidence="3" type="ORF">CTER_1454</name>
</gene>
<dbReference type="PATRIC" id="fig|1195236.3.peg.1777"/>
<dbReference type="Pfam" id="PF13193">
    <property type="entry name" value="AMP-binding_C"/>
    <property type="match status" value="1"/>
</dbReference>
<dbReference type="PANTHER" id="PTHR43767">
    <property type="entry name" value="LONG-CHAIN-FATTY-ACID--COA LIGASE"/>
    <property type="match status" value="1"/>
</dbReference>
<protein>
    <submittedName>
        <fullName evidence="3">Acyl-CoA synthetases (AMP-forming)/AMP-acid ligases II</fullName>
        <ecNumber evidence="3">6.2.1.3</ecNumber>
    </submittedName>
</protein>
<dbReference type="Gene3D" id="3.40.50.12780">
    <property type="entry name" value="N-terminal domain of ligase-like"/>
    <property type="match status" value="1"/>
</dbReference>
<dbReference type="STRING" id="1195236.CTER_1454"/>
<dbReference type="SUPFAM" id="SSF56801">
    <property type="entry name" value="Acetyl-CoA synthetase-like"/>
    <property type="match status" value="1"/>
</dbReference>
<evidence type="ECO:0000259" key="2">
    <source>
        <dbReference type="Pfam" id="PF13193"/>
    </source>
</evidence>
<dbReference type="InterPro" id="IPR045851">
    <property type="entry name" value="AMP-bd_C_sf"/>
</dbReference>
<name>S0FKV9_RUMCE</name>
<keyword evidence="4" id="KW-1185">Reference proteome</keyword>
<dbReference type="InterPro" id="IPR000873">
    <property type="entry name" value="AMP-dep_synth/lig_dom"/>
</dbReference>
<dbReference type="Proteomes" id="UP000014155">
    <property type="component" value="Unassembled WGS sequence"/>
</dbReference>
<dbReference type="InterPro" id="IPR050237">
    <property type="entry name" value="ATP-dep_AMP-bd_enzyme"/>
</dbReference>
<dbReference type="eggNOG" id="COG0318">
    <property type="taxonomic scope" value="Bacteria"/>
</dbReference>
<evidence type="ECO:0000259" key="1">
    <source>
        <dbReference type="Pfam" id="PF00501"/>
    </source>
</evidence>
<dbReference type="InterPro" id="IPR025110">
    <property type="entry name" value="AMP-bd_C"/>
</dbReference>